<gene>
    <name evidence="4" type="ORF">BCR34DRAFT_629324</name>
</gene>
<dbReference type="InterPro" id="IPR029058">
    <property type="entry name" value="AB_hydrolase_fold"/>
</dbReference>
<feature type="domain" description="Peptidase S9 prolyl oligopeptidase catalytic" evidence="2">
    <location>
        <begin position="341"/>
        <end position="426"/>
    </location>
</feature>
<dbReference type="Gene3D" id="3.40.50.1820">
    <property type="entry name" value="alpha/beta hydrolase"/>
    <property type="match status" value="1"/>
</dbReference>
<dbReference type="STRING" id="1231657.A0A1Y1Y6F9"/>
<dbReference type="InterPro" id="IPR013094">
    <property type="entry name" value="AB_hydrolase_3"/>
</dbReference>
<keyword evidence="5" id="KW-1185">Reference proteome</keyword>
<feature type="domain" description="Alpha/beta hydrolase fold-3" evidence="3">
    <location>
        <begin position="147"/>
        <end position="261"/>
    </location>
</feature>
<reference evidence="4 5" key="1">
    <citation type="submission" date="2016-07" db="EMBL/GenBank/DDBJ databases">
        <title>Pervasive Adenine N6-methylation of Active Genes in Fungi.</title>
        <authorList>
            <consortium name="DOE Joint Genome Institute"/>
            <person name="Mondo S.J."/>
            <person name="Dannebaum R.O."/>
            <person name="Kuo R.C."/>
            <person name="Labutti K."/>
            <person name="Haridas S."/>
            <person name="Kuo A."/>
            <person name="Salamov A."/>
            <person name="Ahrendt S.R."/>
            <person name="Lipzen A."/>
            <person name="Sullivan W."/>
            <person name="Andreopoulos W.B."/>
            <person name="Clum A."/>
            <person name="Lindquist E."/>
            <person name="Daum C."/>
            <person name="Ramamoorthy G.K."/>
            <person name="Gryganskyi A."/>
            <person name="Culley D."/>
            <person name="Magnuson J.K."/>
            <person name="James T.Y."/>
            <person name="O'Malley M.A."/>
            <person name="Stajich J.E."/>
            <person name="Spatafora J.W."/>
            <person name="Visel A."/>
            <person name="Grigoriev I.V."/>
        </authorList>
    </citation>
    <scope>NUCLEOTIDE SEQUENCE [LARGE SCALE GENOMIC DNA]</scope>
    <source>
        <strain evidence="4 5">CBS 115471</strain>
    </source>
</reference>
<dbReference type="Proteomes" id="UP000193144">
    <property type="component" value="Unassembled WGS sequence"/>
</dbReference>
<evidence type="ECO:0000256" key="1">
    <source>
        <dbReference type="ARBA" id="ARBA00022801"/>
    </source>
</evidence>
<sequence>MECVVLDIEKPPPEKLYTRFGVVLSTNCIHATRTCFPGGIGFLVEFTKNMLWFGMVFGLLEGWWLFSDGRDHVLADEAFWEQSMKGAGFEHVAMTGGSSKEAKTVRIITAFTEEAKTGPPQSWIRENWERSAVETVAFDTPDGDSLLIHGGVHVMLSRKGIRPKEVKHLLQHGVLPISVDYRLCPAANILHGPMTDVLTAYKWVRTLLPSLKLKASPILDIDSDRVAVVGWSTRGTLALSSSWAVAEPQSVKVPDVILAFCSPTDYQDECKFRLIRCYHVPPSKRATGGWMCPSDPRSDIILCVNWRGEMLPVLRNGLPSPETVRPDERHKFECLPLPLEEEITRFGPYAQIVSGAAQSPTYIVHGTKDDLIPWQQSVRTYEALQNAGIASNITILQDQPHLFNLFSDVTGENWQAVEKAYEFVLQRL</sequence>
<evidence type="ECO:0000259" key="2">
    <source>
        <dbReference type="Pfam" id="PF00326"/>
    </source>
</evidence>
<dbReference type="PANTHER" id="PTHR48081">
    <property type="entry name" value="AB HYDROLASE SUPERFAMILY PROTEIN C4A8.06C"/>
    <property type="match status" value="1"/>
</dbReference>
<dbReference type="Pfam" id="PF00326">
    <property type="entry name" value="Peptidase_S9"/>
    <property type="match status" value="1"/>
</dbReference>
<dbReference type="OrthoDB" id="19653at2759"/>
<protein>
    <submittedName>
        <fullName evidence="4">Alpha/Beta hydrolase protein</fullName>
    </submittedName>
</protein>
<dbReference type="SUPFAM" id="SSF53335">
    <property type="entry name" value="S-adenosyl-L-methionine-dependent methyltransferases"/>
    <property type="match status" value="1"/>
</dbReference>
<proteinExistence type="predicted"/>
<comment type="caution">
    <text evidence="4">The sequence shown here is derived from an EMBL/GenBank/DDBJ whole genome shotgun (WGS) entry which is preliminary data.</text>
</comment>
<dbReference type="GO" id="GO:0008236">
    <property type="term" value="F:serine-type peptidase activity"/>
    <property type="evidence" value="ECO:0007669"/>
    <property type="project" value="InterPro"/>
</dbReference>
<dbReference type="Gene3D" id="3.40.50.150">
    <property type="entry name" value="Vaccinia Virus protein VP39"/>
    <property type="match status" value="1"/>
</dbReference>
<name>A0A1Y1Y6F9_9PLEO</name>
<dbReference type="AlphaFoldDB" id="A0A1Y1Y6F9"/>
<evidence type="ECO:0000313" key="5">
    <source>
        <dbReference type="Proteomes" id="UP000193144"/>
    </source>
</evidence>
<evidence type="ECO:0000313" key="4">
    <source>
        <dbReference type="EMBL" id="ORX93610.1"/>
    </source>
</evidence>
<dbReference type="SUPFAM" id="SSF53474">
    <property type="entry name" value="alpha/beta-Hydrolases"/>
    <property type="match status" value="1"/>
</dbReference>
<accession>A0A1Y1Y6F9</accession>
<keyword evidence="1 4" id="KW-0378">Hydrolase</keyword>
<dbReference type="InterPro" id="IPR050300">
    <property type="entry name" value="GDXG_lipolytic_enzyme"/>
</dbReference>
<dbReference type="Pfam" id="PF07859">
    <property type="entry name" value="Abhydrolase_3"/>
    <property type="match status" value="1"/>
</dbReference>
<dbReference type="EMBL" id="MCFA01000334">
    <property type="protein sequence ID" value="ORX93610.1"/>
    <property type="molecule type" value="Genomic_DNA"/>
</dbReference>
<dbReference type="InterPro" id="IPR001375">
    <property type="entry name" value="Peptidase_S9_cat"/>
</dbReference>
<evidence type="ECO:0000259" key="3">
    <source>
        <dbReference type="Pfam" id="PF07859"/>
    </source>
</evidence>
<dbReference type="GO" id="GO:0006508">
    <property type="term" value="P:proteolysis"/>
    <property type="evidence" value="ECO:0007669"/>
    <property type="project" value="InterPro"/>
</dbReference>
<organism evidence="4 5">
    <name type="scientific">Clohesyomyces aquaticus</name>
    <dbReference type="NCBI Taxonomy" id="1231657"/>
    <lineage>
        <taxon>Eukaryota</taxon>
        <taxon>Fungi</taxon>
        <taxon>Dikarya</taxon>
        <taxon>Ascomycota</taxon>
        <taxon>Pezizomycotina</taxon>
        <taxon>Dothideomycetes</taxon>
        <taxon>Pleosporomycetidae</taxon>
        <taxon>Pleosporales</taxon>
        <taxon>Lindgomycetaceae</taxon>
        <taxon>Clohesyomyces</taxon>
    </lineage>
</organism>
<dbReference type="InterPro" id="IPR029063">
    <property type="entry name" value="SAM-dependent_MTases_sf"/>
</dbReference>